<dbReference type="GO" id="GO:0043565">
    <property type="term" value="F:sequence-specific DNA binding"/>
    <property type="evidence" value="ECO:0007669"/>
    <property type="project" value="InterPro"/>
</dbReference>
<dbReference type="InterPro" id="IPR009057">
    <property type="entry name" value="Homeodomain-like_sf"/>
</dbReference>
<evidence type="ECO:0000313" key="6">
    <source>
        <dbReference type="EMBL" id="MDN4012495.1"/>
    </source>
</evidence>
<protein>
    <submittedName>
        <fullName evidence="6">Helix-turn-helix domain-containing protein</fullName>
    </submittedName>
</protein>
<dbReference type="SUPFAM" id="SSF46689">
    <property type="entry name" value="Homeodomain-like"/>
    <property type="match status" value="1"/>
</dbReference>
<dbReference type="Proteomes" id="UP001225933">
    <property type="component" value="Unassembled WGS sequence"/>
</dbReference>
<evidence type="ECO:0000259" key="5">
    <source>
        <dbReference type="PROSITE" id="PS01124"/>
    </source>
</evidence>
<comment type="caution">
    <text evidence="6">The sequence shown here is derived from an EMBL/GenBank/DDBJ whole genome shotgun (WGS) entry which is preliminary data.</text>
</comment>
<keyword evidence="3" id="KW-0804">Transcription</keyword>
<feature type="transmembrane region" description="Helical" evidence="4">
    <location>
        <begin position="47"/>
        <end position="64"/>
    </location>
</feature>
<feature type="transmembrane region" description="Helical" evidence="4">
    <location>
        <begin position="124"/>
        <end position="141"/>
    </location>
</feature>
<dbReference type="PANTHER" id="PTHR43280">
    <property type="entry name" value="ARAC-FAMILY TRANSCRIPTIONAL REGULATOR"/>
    <property type="match status" value="1"/>
</dbReference>
<dbReference type="RefSeq" id="WP_214588206.1">
    <property type="nucleotide sequence ID" value="NZ_JAUHGV010000007.1"/>
</dbReference>
<name>A0AAJ1R251_9FLAO</name>
<feature type="transmembrane region" description="Helical" evidence="4">
    <location>
        <begin position="20"/>
        <end position="41"/>
    </location>
</feature>
<evidence type="ECO:0000256" key="4">
    <source>
        <dbReference type="SAM" id="Phobius"/>
    </source>
</evidence>
<reference evidence="6" key="1">
    <citation type="submission" date="2023-06" db="EMBL/GenBank/DDBJ databases">
        <title>Two Chryseobacterium gambrini strains from China.</title>
        <authorList>
            <person name="Zeng J."/>
            <person name="Wu Y."/>
        </authorList>
    </citation>
    <scope>NUCLEOTIDE SEQUENCE</scope>
    <source>
        <strain evidence="6">SQ219</strain>
    </source>
</reference>
<dbReference type="GO" id="GO:0003700">
    <property type="term" value="F:DNA-binding transcription factor activity"/>
    <property type="evidence" value="ECO:0007669"/>
    <property type="project" value="InterPro"/>
</dbReference>
<keyword evidence="4" id="KW-0812">Transmembrane</keyword>
<dbReference type="EMBL" id="JAUHGV010000007">
    <property type="protein sequence ID" value="MDN4012495.1"/>
    <property type="molecule type" value="Genomic_DNA"/>
</dbReference>
<feature type="transmembrane region" description="Helical" evidence="4">
    <location>
        <begin position="161"/>
        <end position="187"/>
    </location>
</feature>
<dbReference type="Gene3D" id="1.10.10.60">
    <property type="entry name" value="Homeodomain-like"/>
    <property type="match status" value="2"/>
</dbReference>
<feature type="domain" description="HTH araC/xylS-type" evidence="5">
    <location>
        <begin position="227"/>
        <end position="331"/>
    </location>
</feature>
<dbReference type="PROSITE" id="PS01124">
    <property type="entry name" value="HTH_ARAC_FAMILY_2"/>
    <property type="match status" value="1"/>
</dbReference>
<keyword evidence="1" id="KW-0805">Transcription regulation</keyword>
<keyword evidence="2" id="KW-0238">DNA-binding</keyword>
<sequence length="334" mass="40326">MNYSKEILYNKRQVFIRQYLWIKLFLDLVIITIKILDFYFYGIVTKYNTLLALVSFLSSLILLWKIDFLNNFKFKHLVNFNNCVQMAMIVYNSISKFPDFPITLIYLILFPISFSYVNNFKYTFLYSAFFFVVFLLVYSSFEWNSFPSWKSKDVNTVFFLWIYNLFSLYFHFFFFLFLLTFHIYYAIEFNSVKIQNNFEQKNETLEKETPLLPVSEVKEDKLMLLYRRIIDYTEKDKFYLNSNASIYDLTQALNTNRTYISAALNQKGKTNFNDFINSYRINFVIQEFEKDIHKKYTLKVIYTSAGFVHQSQFNRAFKKIMGKSPREYLKEING</sequence>
<evidence type="ECO:0000313" key="7">
    <source>
        <dbReference type="Proteomes" id="UP001225933"/>
    </source>
</evidence>
<dbReference type="PANTHER" id="PTHR43280:SF2">
    <property type="entry name" value="HTH-TYPE TRANSCRIPTIONAL REGULATOR EXSA"/>
    <property type="match status" value="1"/>
</dbReference>
<evidence type="ECO:0000256" key="2">
    <source>
        <dbReference type="ARBA" id="ARBA00023125"/>
    </source>
</evidence>
<evidence type="ECO:0000256" key="3">
    <source>
        <dbReference type="ARBA" id="ARBA00023163"/>
    </source>
</evidence>
<feature type="transmembrane region" description="Helical" evidence="4">
    <location>
        <begin position="100"/>
        <end position="117"/>
    </location>
</feature>
<dbReference type="InterPro" id="IPR018060">
    <property type="entry name" value="HTH_AraC"/>
</dbReference>
<proteinExistence type="predicted"/>
<dbReference type="Pfam" id="PF12833">
    <property type="entry name" value="HTH_18"/>
    <property type="match status" value="1"/>
</dbReference>
<keyword evidence="4" id="KW-0472">Membrane</keyword>
<dbReference type="SMART" id="SM00342">
    <property type="entry name" value="HTH_ARAC"/>
    <property type="match status" value="1"/>
</dbReference>
<organism evidence="6 7">
    <name type="scientific">Chryseobacterium gambrini</name>
    <dbReference type="NCBI Taxonomy" id="373672"/>
    <lineage>
        <taxon>Bacteria</taxon>
        <taxon>Pseudomonadati</taxon>
        <taxon>Bacteroidota</taxon>
        <taxon>Flavobacteriia</taxon>
        <taxon>Flavobacteriales</taxon>
        <taxon>Weeksellaceae</taxon>
        <taxon>Chryseobacterium group</taxon>
        <taxon>Chryseobacterium</taxon>
    </lineage>
</organism>
<dbReference type="AlphaFoldDB" id="A0AAJ1R251"/>
<evidence type="ECO:0000256" key="1">
    <source>
        <dbReference type="ARBA" id="ARBA00023015"/>
    </source>
</evidence>
<accession>A0AAJ1R251</accession>
<gene>
    <name evidence="6" type="ORF">QX233_08500</name>
</gene>
<keyword evidence="4" id="KW-1133">Transmembrane helix</keyword>